<protein>
    <submittedName>
        <fullName evidence="2">Uncharacterized protein</fullName>
    </submittedName>
</protein>
<reference evidence="2 3" key="1">
    <citation type="submission" date="2024-02" db="EMBL/GenBank/DDBJ databases">
        <title>Haloferula sargassicola NBRC 104335.</title>
        <authorList>
            <person name="Ichikawa N."/>
            <person name="Katano-Makiyama Y."/>
            <person name="Hidaka K."/>
        </authorList>
    </citation>
    <scope>NUCLEOTIDE SEQUENCE [LARGE SCALE GENOMIC DNA]</scope>
    <source>
        <strain evidence="2 3">NBRC 104335</strain>
    </source>
</reference>
<feature type="chain" id="PRO_5045244195" evidence="1">
    <location>
        <begin position="22"/>
        <end position="164"/>
    </location>
</feature>
<evidence type="ECO:0000256" key="1">
    <source>
        <dbReference type="SAM" id="SignalP"/>
    </source>
</evidence>
<proteinExistence type="predicted"/>
<feature type="signal peptide" evidence="1">
    <location>
        <begin position="1"/>
        <end position="21"/>
    </location>
</feature>
<organism evidence="2 3">
    <name type="scientific">Haloferula sargassicola</name>
    <dbReference type="NCBI Taxonomy" id="490096"/>
    <lineage>
        <taxon>Bacteria</taxon>
        <taxon>Pseudomonadati</taxon>
        <taxon>Verrucomicrobiota</taxon>
        <taxon>Verrucomicrobiia</taxon>
        <taxon>Verrucomicrobiales</taxon>
        <taxon>Verrucomicrobiaceae</taxon>
        <taxon>Haloferula</taxon>
    </lineage>
</organism>
<sequence>MNRRLLLGLVLLGLSGFPAVAKDAGRDVVGRAKVEVFYATDGDAAAAGERAGPAAEEVVKRFQAQKALDFSHYRRLGGEVKPIYRSYENWAQPIAGSDEVLCRFEVESRLPENGLRLDLELWLSRKKILKSGVVLGPGKPVYVLGPEWRGGRLIIAVELVPEGS</sequence>
<comment type="caution">
    <text evidence="2">The sequence shown here is derived from an EMBL/GenBank/DDBJ whole genome shotgun (WGS) entry which is preliminary data.</text>
</comment>
<evidence type="ECO:0000313" key="3">
    <source>
        <dbReference type="Proteomes" id="UP001476282"/>
    </source>
</evidence>
<keyword evidence="1" id="KW-0732">Signal</keyword>
<accession>A0ABP9UM27</accession>
<evidence type="ECO:0000313" key="2">
    <source>
        <dbReference type="EMBL" id="GAA5482640.1"/>
    </source>
</evidence>
<name>A0ABP9UM27_9BACT</name>
<dbReference type="RefSeq" id="WP_353566776.1">
    <property type="nucleotide sequence ID" value="NZ_BAABRI010000009.1"/>
</dbReference>
<keyword evidence="3" id="KW-1185">Reference proteome</keyword>
<dbReference type="Proteomes" id="UP001476282">
    <property type="component" value="Unassembled WGS sequence"/>
</dbReference>
<gene>
    <name evidence="2" type="ORF">Hsar01_01863</name>
</gene>
<dbReference type="EMBL" id="BAABRI010000009">
    <property type="protein sequence ID" value="GAA5482640.1"/>
    <property type="molecule type" value="Genomic_DNA"/>
</dbReference>